<dbReference type="InterPro" id="IPR012132">
    <property type="entry name" value="GMC_OxRdtase"/>
</dbReference>
<dbReference type="InterPro" id="IPR036188">
    <property type="entry name" value="FAD/NAD-bd_sf"/>
</dbReference>
<comment type="caution">
    <text evidence="7">The sequence shown here is derived from an EMBL/GenBank/DDBJ whole genome shotgun (WGS) entry which is preliminary data.</text>
</comment>
<evidence type="ECO:0000256" key="2">
    <source>
        <dbReference type="ARBA" id="ARBA00010790"/>
    </source>
</evidence>
<organism evidence="7 8">
    <name type="scientific">Microbacterium murale</name>
    <dbReference type="NCBI Taxonomy" id="1081040"/>
    <lineage>
        <taxon>Bacteria</taxon>
        <taxon>Bacillati</taxon>
        <taxon>Actinomycetota</taxon>
        <taxon>Actinomycetes</taxon>
        <taxon>Micrococcales</taxon>
        <taxon>Microbacteriaceae</taxon>
        <taxon>Microbacterium</taxon>
    </lineage>
</organism>
<proteinExistence type="inferred from homology"/>
<protein>
    <submittedName>
        <fullName evidence="7">Glucose-methanol-choline oxidoreductase</fullName>
    </submittedName>
</protein>
<gene>
    <name evidence="7" type="ORF">GCM10007269_11580</name>
</gene>
<keyword evidence="3 5" id="KW-0285">Flavoprotein</keyword>
<dbReference type="PANTHER" id="PTHR11552:SF147">
    <property type="entry name" value="CHOLINE DEHYDROGENASE, MITOCHONDRIAL"/>
    <property type="match status" value="1"/>
</dbReference>
<dbReference type="PANTHER" id="PTHR11552">
    <property type="entry name" value="GLUCOSE-METHANOL-CHOLINE GMC OXIDOREDUCTASE"/>
    <property type="match status" value="1"/>
</dbReference>
<dbReference type="SUPFAM" id="SSF51905">
    <property type="entry name" value="FAD/NAD(P)-binding domain"/>
    <property type="match status" value="1"/>
</dbReference>
<dbReference type="PIRSF" id="PIRSF000137">
    <property type="entry name" value="Alcohol_oxidase"/>
    <property type="match status" value="1"/>
</dbReference>
<dbReference type="Gene3D" id="3.30.410.40">
    <property type="match status" value="1"/>
</dbReference>
<dbReference type="PROSITE" id="PS00623">
    <property type="entry name" value="GMC_OXRED_1"/>
    <property type="match status" value="1"/>
</dbReference>
<keyword evidence="8" id="KW-1185">Reference proteome</keyword>
<feature type="domain" description="Glucose-methanol-choline oxidoreductase N-terminal" evidence="6">
    <location>
        <begin position="84"/>
        <end position="107"/>
    </location>
</feature>
<comment type="cofactor">
    <cofactor evidence="1">
        <name>FAD</name>
        <dbReference type="ChEBI" id="CHEBI:57692"/>
    </cofactor>
</comment>
<name>A0ABQ1RHK0_9MICO</name>
<dbReference type="Pfam" id="PF00732">
    <property type="entry name" value="GMC_oxred_N"/>
    <property type="match status" value="1"/>
</dbReference>
<dbReference type="EMBL" id="BMCM01000001">
    <property type="protein sequence ID" value="GGD70050.1"/>
    <property type="molecule type" value="Genomic_DNA"/>
</dbReference>
<evidence type="ECO:0000313" key="8">
    <source>
        <dbReference type="Proteomes" id="UP000629365"/>
    </source>
</evidence>
<dbReference type="Pfam" id="PF05199">
    <property type="entry name" value="GMC_oxred_C"/>
    <property type="match status" value="1"/>
</dbReference>
<dbReference type="InterPro" id="IPR007867">
    <property type="entry name" value="GMC_OxRtase_C"/>
</dbReference>
<evidence type="ECO:0000256" key="1">
    <source>
        <dbReference type="ARBA" id="ARBA00001974"/>
    </source>
</evidence>
<keyword evidence="4 5" id="KW-0274">FAD</keyword>
<comment type="similarity">
    <text evidence="2 5">Belongs to the GMC oxidoreductase family.</text>
</comment>
<evidence type="ECO:0000313" key="7">
    <source>
        <dbReference type="EMBL" id="GGD70050.1"/>
    </source>
</evidence>
<evidence type="ECO:0000256" key="4">
    <source>
        <dbReference type="ARBA" id="ARBA00022827"/>
    </source>
</evidence>
<evidence type="ECO:0000259" key="6">
    <source>
        <dbReference type="PROSITE" id="PS00623"/>
    </source>
</evidence>
<dbReference type="RefSeq" id="WP_188435565.1">
    <property type="nucleotide sequence ID" value="NZ_BMCM01000001.1"/>
</dbReference>
<accession>A0ABQ1RHK0</accession>
<reference evidence="8" key="1">
    <citation type="journal article" date="2019" name="Int. J. Syst. Evol. Microbiol.">
        <title>The Global Catalogue of Microorganisms (GCM) 10K type strain sequencing project: providing services to taxonomists for standard genome sequencing and annotation.</title>
        <authorList>
            <consortium name="The Broad Institute Genomics Platform"/>
            <consortium name="The Broad Institute Genome Sequencing Center for Infectious Disease"/>
            <person name="Wu L."/>
            <person name="Ma J."/>
        </authorList>
    </citation>
    <scope>NUCLEOTIDE SEQUENCE [LARGE SCALE GENOMIC DNA]</scope>
    <source>
        <strain evidence="8">CCM 7640</strain>
    </source>
</reference>
<dbReference type="InterPro" id="IPR000172">
    <property type="entry name" value="GMC_OxRdtase_N"/>
</dbReference>
<evidence type="ECO:0000256" key="3">
    <source>
        <dbReference type="ARBA" id="ARBA00022630"/>
    </source>
</evidence>
<evidence type="ECO:0000256" key="5">
    <source>
        <dbReference type="RuleBase" id="RU003968"/>
    </source>
</evidence>
<dbReference type="Proteomes" id="UP000629365">
    <property type="component" value="Unassembled WGS sequence"/>
</dbReference>
<dbReference type="SUPFAM" id="SSF54373">
    <property type="entry name" value="FAD-linked reductases, C-terminal domain"/>
    <property type="match status" value="1"/>
</dbReference>
<dbReference type="Gene3D" id="3.50.50.60">
    <property type="entry name" value="FAD/NAD(P)-binding domain"/>
    <property type="match status" value="1"/>
</dbReference>
<sequence length="490" mass="52533">MNQAADFIVVGGGGSGVPLASRLADELNASVILIEAGLAPNSAAAYPPALRSAASLEAARPGHLANWSWPAHLQPDRPWTIARGRVLGGSTAINGGYFVRATTDDFHGWARYAPAWTYELSLPFMRKLETDLDFGRSPLHGGFGPMPVSRPAQDHPITMAFAGAAAKLGFTFEHDKNGAMRPGYGPLPMNVVDGIRVNTAMAYPLGSVTIRERTNIRRIVFRGTSAVGVETSNGEIINGQQMILCAGGIGSALLLLRSGIGPRNELSRGDVPIVHESEGVGASFSDHPQMSLSWFTSRAIPRASTIMASSLDAAYAEYIPLLSSVSELRGGNPDDRRSLLVGMQESSSRGTITLEPGRPEPRIRYNYLSHPSDVSKLRHAVRQGAALLREFDEISDRNTDLDRLELEDDARLDAWIRSHLGTAQHLSGSAPFAPTSEGHPRVVDQFGKVDGVSNLRVADISILPTVPRRGTAATAVLIGERVADFIAHGF</sequence>